<keyword evidence="1" id="KW-0809">Transit peptide</keyword>
<keyword evidence="1" id="KW-0811">Translocation</keyword>
<dbReference type="GO" id="GO:0015031">
    <property type="term" value="P:protein transport"/>
    <property type="evidence" value="ECO:0007669"/>
    <property type="project" value="UniProtKB-KW"/>
</dbReference>
<sequence>MHRKLVVLDLNGSLLLRSKAGRQVWARPYFKSFLCYLFHPSVATPCQDSKGGLDVIVWSSAQPHSVNFMVESIFGEHAKDLVGVWDRSHFGLTRFQYGQLSSALANLLSEKNPENKYPTIKNLVKVWKAFPRHSSQTTVLLDDSVAKAQRQPNNHICLVEYTSKERALDVKLHRENVAATTPTMEEPIPEPPFDSFMLAVVGILEEIREKNDVAAWLRSGGLRRTAGQASAPPQPNAIWFEDPGVLQYWVGRGRTALQALQIPIEAGVATR</sequence>
<dbReference type="GO" id="GO:0005744">
    <property type="term" value="C:TIM23 mitochondrial import inner membrane translocase complex"/>
    <property type="evidence" value="ECO:0007669"/>
    <property type="project" value="UniProtKB-UniRule"/>
</dbReference>
<keyword evidence="1" id="KW-0496">Mitochondrion</keyword>
<reference evidence="3 4" key="1">
    <citation type="submission" date="2014-04" db="EMBL/GenBank/DDBJ databases">
        <authorList>
            <consortium name="DOE Joint Genome Institute"/>
            <person name="Kuo A."/>
            <person name="Zuccaro A."/>
            <person name="Kohler A."/>
            <person name="Nagy L.G."/>
            <person name="Floudas D."/>
            <person name="Copeland A."/>
            <person name="Barry K.W."/>
            <person name="Cichocki N."/>
            <person name="Veneault-Fourrey C."/>
            <person name="LaButti K."/>
            <person name="Lindquist E.A."/>
            <person name="Lipzen A."/>
            <person name="Lundell T."/>
            <person name="Morin E."/>
            <person name="Murat C."/>
            <person name="Sun H."/>
            <person name="Tunlid A."/>
            <person name="Henrissat B."/>
            <person name="Grigoriev I.V."/>
            <person name="Hibbett D.S."/>
            <person name="Martin F."/>
            <person name="Nordberg H.P."/>
            <person name="Cantor M.N."/>
            <person name="Hua S.X."/>
        </authorList>
    </citation>
    <scope>NUCLEOTIDE SEQUENCE [LARGE SCALE GENOMIC DNA]</scope>
    <source>
        <strain evidence="3 4">MAFF 305830</strain>
    </source>
</reference>
<evidence type="ECO:0000313" key="4">
    <source>
        <dbReference type="Proteomes" id="UP000054097"/>
    </source>
</evidence>
<dbReference type="SUPFAM" id="SSF56784">
    <property type="entry name" value="HAD-like"/>
    <property type="match status" value="1"/>
</dbReference>
<evidence type="ECO:0000313" key="3">
    <source>
        <dbReference type="EMBL" id="KIM28722.1"/>
    </source>
</evidence>
<dbReference type="OrthoDB" id="1711508at2759"/>
<evidence type="ECO:0000256" key="1">
    <source>
        <dbReference type="RuleBase" id="RU365079"/>
    </source>
</evidence>
<proteinExistence type="inferred from homology"/>
<dbReference type="InterPro" id="IPR050365">
    <property type="entry name" value="TIM50"/>
</dbReference>
<dbReference type="EMBL" id="KN824291">
    <property type="protein sequence ID" value="KIM28722.1"/>
    <property type="molecule type" value="Genomic_DNA"/>
</dbReference>
<dbReference type="InterPro" id="IPR036412">
    <property type="entry name" value="HAD-like_sf"/>
</dbReference>
<dbReference type="Pfam" id="PF03031">
    <property type="entry name" value="NIF"/>
    <property type="match status" value="1"/>
</dbReference>
<reference evidence="4" key="2">
    <citation type="submission" date="2015-01" db="EMBL/GenBank/DDBJ databases">
        <title>Evolutionary Origins and Diversification of the Mycorrhizal Mutualists.</title>
        <authorList>
            <consortium name="DOE Joint Genome Institute"/>
            <consortium name="Mycorrhizal Genomics Consortium"/>
            <person name="Kohler A."/>
            <person name="Kuo A."/>
            <person name="Nagy L.G."/>
            <person name="Floudas D."/>
            <person name="Copeland A."/>
            <person name="Barry K.W."/>
            <person name="Cichocki N."/>
            <person name="Veneault-Fourrey C."/>
            <person name="LaButti K."/>
            <person name="Lindquist E.A."/>
            <person name="Lipzen A."/>
            <person name="Lundell T."/>
            <person name="Morin E."/>
            <person name="Murat C."/>
            <person name="Riley R."/>
            <person name="Ohm R."/>
            <person name="Sun H."/>
            <person name="Tunlid A."/>
            <person name="Henrissat B."/>
            <person name="Grigoriev I.V."/>
            <person name="Hibbett D.S."/>
            <person name="Martin F."/>
        </authorList>
    </citation>
    <scope>NUCLEOTIDE SEQUENCE [LARGE SCALE GENOMIC DNA]</scope>
    <source>
        <strain evidence="4">MAFF 305830</strain>
    </source>
</reference>
<dbReference type="PROSITE" id="PS50969">
    <property type="entry name" value="FCP1"/>
    <property type="match status" value="1"/>
</dbReference>
<dbReference type="InterPro" id="IPR004274">
    <property type="entry name" value="FCP1_dom"/>
</dbReference>
<dbReference type="PANTHER" id="PTHR12210">
    <property type="entry name" value="DULLARD PROTEIN PHOSPHATASE"/>
    <property type="match status" value="1"/>
</dbReference>
<feature type="domain" description="FCP1 homology" evidence="2">
    <location>
        <begin position="1"/>
        <end position="184"/>
    </location>
</feature>
<gene>
    <name evidence="3" type="ORF">M408DRAFT_131804</name>
</gene>
<dbReference type="Proteomes" id="UP000054097">
    <property type="component" value="Unassembled WGS sequence"/>
</dbReference>
<protein>
    <recommendedName>
        <fullName evidence="1">Mitochondrial import inner membrane translocase subunit TIM50</fullName>
    </recommendedName>
</protein>
<comment type="similarity">
    <text evidence="1">Belongs to the TIM50 family.</text>
</comment>
<dbReference type="STRING" id="933852.A0A0C2XI10"/>
<keyword evidence="1" id="KW-0813">Transport</keyword>
<comment type="subcellular location">
    <subcellularLocation>
        <location evidence="1">Mitochondrion inner membrane</location>
        <topology evidence="1">Single-pass membrane protein</topology>
    </subcellularLocation>
</comment>
<comment type="subunit">
    <text evidence="1">Component of the TIM23 complex.</text>
</comment>
<organism evidence="3 4">
    <name type="scientific">Serendipita vermifera MAFF 305830</name>
    <dbReference type="NCBI Taxonomy" id="933852"/>
    <lineage>
        <taxon>Eukaryota</taxon>
        <taxon>Fungi</taxon>
        <taxon>Dikarya</taxon>
        <taxon>Basidiomycota</taxon>
        <taxon>Agaricomycotina</taxon>
        <taxon>Agaricomycetes</taxon>
        <taxon>Sebacinales</taxon>
        <taxon>Serendipitaceae</taxon>
        <taxon>Serendipita</taxon>
    </lineage>
</organism>
<evidence type="ECO:0000259" key="2">
    <source>
        <dbReference type="PROSITE" id="PS50969"/>
    </source>
</evidence>
<keyword evidence="1" id="KW-0653">Protein transport</keyword>
<comment type="function">
    <text evidence="1">Essential component of the TIM23 complex, a complex that mediates the translocation of transit peptide-containing proteins across the mitochondrial inner membrane.</text>
</comment>
<dbReference type="AlphaFoldDB" id="A0A0C2XI10"/>
<name>A0A0C2XI10_SERVB</name>
<dbReference type="InterPro" id="IPR023214">
    <property type="entry name" value="HAD_sf"/>
</dbReference>
<accession>A0A0C2XI10</accession>
<dbReference type="HOGENOM" id="CLU_018875_2_0_1"/>
<dbReference type="Gene3D" id="3.40.50.1000">
    <property type="entry name" value="HAD superfamily/HAD-like"/>
    <property type="match status" value="1"/>
</dbReference>
<keyword evidence="4" id="KW-1185">Reference proteome</keyword>